<dbReference type="Proteomes" id="UP000220527">
    <property type="component" value="Unassembled WGS sequence"/>
</dbReference>
<dbReference type="InterPro" id="IPR023393">
    <property type="entry name" value="START-like_dom_sf"/>
</dbReference>
<comment type="caution">
    <text evidence="1">The sequence shown here is derived from an EMBL/GenBank/DDBJ whole genome shotgun (WGS) entry which is preliminary data.</text>
</comment>
<dbReference type="OrthoDB" id="156733at2"/>
<dbReference type="EMBL" id="NQWI01000011">
    <property type="protein sequence ID" value="PDW04360.1"/>
    <property type="molecule type" value="Genomic_DNA"/>
</dbReference>
<evidence type="ECO:0000313" key="2">
    <source>
        <dbReference type="Proteomes" id="UP000220527"/>
    </source>
</evidence>
<proteinExistence type="predicted"/>
<evidence type="ECO:0008006" key="3">
    <source>
        <dbReference type="Google" id="ProtNLM"/>
    </source>
</evidence>
<dbReference type="Gene3D" id="3.30.530.20">
    <property type="match status" value="1"/>
</dbReference>
<protein>
    <recommendedName>
        <fullName evidence="3">Polyketide cyclase</fullName>
    </recommendedName>
</protein>
<evidence type="ECO:0000313" key="1">
    <source>
        <dbReference type="EMBL" id="PDW04360.1"/>
    </source>
</evidence>
<sequence>MQENTYRHLMEEFVVVNAAPERVEAVMTEHDRMVRWISRSVQFTPLDGWHFEQGARWRLTLTGLGRLMEAHYSVYERRPGLILWAFRGFWEGFDAWHWMQHGNDQTLIQNRIEYNICIPGLSLVWPLTIGPLMDWDAQVQMQRLKQVCEER</sequence>
<keyword evidence="2" id="KW-1185">Reference proteome</keyword>
<reference evidence="2" key="1">
    <citation type="submission" date="2017-08" db="EMBL/GenBank/DDBJ databases">
        <authorList>
            <person name="Grouzdev D.S."/>
            <person name="Gaisin V.A."/>
            <person name="Rysina M.S."/>
            <person name="Gorlenko V.M."/>
        </authorList>
    </citation>
    <scope>NUCLEOTIDE SEQUENCE [LARGE SCALE GENOMIC DNA]</scope>
    <source>
        <strain evidence="2">Kir15-3F</strain>
    </source>
</reference>
<dbReference type="CDD" id="cd07812">
    <property type="entry name" value="SRPBCC"/>
    <property type="match status" value="1"/>
</dbReference>
<gene>
    <name evidence="1" type="ORF">CJ255_04195</name>
</gene>
<dbReference type="SUPFAM" id="SSF55961">
    <property type="entry name" value="Bet v1-like"/>
    <property type="match status" value="1"/>
</dbReference>
<dbReference type="Pfam" id="PF10604">
    <property type="entry name" value="Polyketide_cyc2"/>
    <property type="match status" value="1"/>
</dbReference>
<dbReference type="InterPro" id="IPR019587">
    <property type="entry name" value="Polyketide_cyclase/dehydratase"/>
</dbReference>
<accession>A0A2A6RND9</accession>
<name>A0A2A6RND9_9CHLR</name>
<dbReference type="RefSeq" id="WP_097642838.1">
    <property type="nucleotide sequence ID" value="NZ_NQWI01000011.1"/>
</dbReference>
<dbReference type="AlphaFoldDB" id="A0A2A6RND9"/>
<organism evidence="1 2">
    <name type="scientific">Candidatus Viridilinea mediisalina</name>
    <dbReference type="NCBI Taxonomy" id="2024553"/>
    <lineage>
        <taxon>Bacteria</taxon>
        <taxon>Bacillati</taxon>
        <taxon>Chloroflexota</taxon>
        <taxon>Chloroflexia</taxon>
        <taxon>Chloroflexales</taxon>
        <taxon>Chloroflexineae</taxon>
        <taxon>Oscillochloridaceae</taxon>
        <taxon>Candidatus Viridilinea</taxon>
    </lineage>
</organism>